<comment type="caution">
    <text evidence="1">The sequence shown here is derived from an EMBL/GenBank/DDBJ whole genome shotgun (WGS) entry which is preliminary data.</text>
</comment>
<evidence type="ECO:0000313" key="1">
    <source>
        <dbReference type="EMBL" id="GFO23209.1"/>
    </source>
</evidence>
<name>A0AAV4BSQ6_9GAST</name>
<dbReference type="AlphaFoldDB" id="A0AAV4BSQ6"/>
<evidence type="ECO:0000313" key="2">
    <source>
        <dbReference type="Proteomes" id="UP000735302"/>
    </source>
</evidence>
<accession>A0AAV4BSQ6</accession>
<protein>
    <submittedName>
        <fullName evidence="1">Uncharacterized protein</fullName>
    </submittedName>
</protein>
<dbReference type="Proteomes" id="UP000735302">
    <property type="component" value="Unassembled WGS sequence"/>
</dbReference>
<reference evidence="1 2" key="1">
    <citation type="journal article" date="2021" name="Elife">
        <title>Chloroplast acquisition without the gene transfer in kleptoplastic sea slugs, Plakobranchus ocellatus.</title>
        <authorList>
            <person name="Maeda T."/>
            <person name="Takahashi S."/>
            <person name="Yoshida T."/>
            <person name="Shimamura S."/>
            <person name="Takaki Y."/>
            <person name="Nagai Y."/>
            <person name="Toyoda A."/>
            <person name="Suzuki Y."/>
            <person name="Arimoto A."/>
            <person name="Ishii H."/>
            <person name="Satoh N."/>
            <person name="Nishiyama T."/>
            <person name="Hasebe M."/>
            <person name="Maruyama T."/>
            <person name="Minagawa J."/>
            <person name="Obokata J."/>
            <person name="Shigenobu S."/>
        </authorList>
    </citation>
    <scope>NUCLEOTIDE SEQUENCE [LARGE SCALE GENOMIC DNA]</scope>
</reference>
<keyword evidence="2" id="KW-1185">Reference proteome</keyword>
<gene>
    <name evidence="1" type="ORF">PoB_004971400</name>
</gene>
<proteinExistence type="predicted"/>
<dbReference type="EMBL" id="BLXT01005502">
    <property type="protein sequence ID" value="GFO23209.1"/>
    <property type="molecule type" value="Genomic_DNA"/>
</dbReference>
<sequence length="153" mass="17141">MRILSKSSMVSEGQDKSVIKRLRKLPIPPPPPPAAVRSVSVVGLVTSCTPTEGMRKIRLLRELNRMRGRSRVNRQRLAVLTRAPPELPTIIINEIKITHDFPETVIEDRIFGSGQQIVCYRLLVFYEIWSSGVGGNWKSPIQSPVSGDSLQQL</sequence>
<organism evidence="1 2">
    <name type="scientific">Plakobranchus ocellatus</name>
    <dbReference type="NCBI Taxonomy" id="259542"/>
    <lineage>
        <taxon>Eukaryota</taxon>
        <taxon>Metazoa</taxon>
        <taxon>Spiralia</taxon>
        <taxon>Lophotrochozoa</taxon>
        <taxon>Mollusca</taxon>
        <taxon>Gastropoda</taxon>
        <taxon>Heterobranchia</taxon>
        <taxon>Euthyneura</taxon>
        <taxon>Panpulmonata</taxon>
        <taxon>Sacoglossa</taxon>
        <taxon>Placobranchoidea</taxon>
        <taxon>Plakobranchidae</taxon>
        <taxon>Plakobranchus</taxon>
    </lineage>
</organism>